<evidence type="ECO:0000313" key="2">
    <source>
        <dbReference type="EMBL" id="QFY43922.1"/>
    </source>
</evidence>
<sequence length="214" mass="23939">MRSASSGAGSLSTISLFLGAIAYPWLVHQTLTGPLTLRPLYGYASVISMTLPAVLLGWRSRYRLPILCGGFTLGFFFYGHQAWLIKHIDWFYLLEYSAFNSILCLGFGRTLTAGQTPMVTQFATRIRGAVTPDIAVYTRAVTLAWTVFFGILVLVSLMLFLLGSHYNWSLFATTLTPALVCLMFAIEYLIRLRQLPRIKHDGIISMLQTLLSRT</sequence>
<keyword evidence="1" id="KW-1133">Transmembrane helix</keyword>
<dbReference type="RefSeq" id="WP_153249897.1">
    <property type="nucleotide sequence ID" value="NZ_CP044205.1"/>
</dbReference>
<feature type="transmembrane region" description="Helical" evidence="1">
    <location>
        <begin position="90"/>
        <end position="108"/>
    </location>
</feature>
<name>A0A5Q0BLC3_9GAMM</name>
<keyword evidence="3" id="KW-1185">Reference proteome</keyword>
<keyword evidence="1" id="KW-0812">Transmembrane</keyword>
<evidence type="ECO:0000313" key="3">
    <source>
        <dbReference type="Proteomes" id="UP000325755"/>
    </source>
</evidence>
<dbReference type="AlphaFoldDB" id="A0A5Q0BLC3"/>
<feature type="transmembrane region" description="Helical" evidence="1">
    <location>
        <begin position="65"/>
        <end position="84"/>
    </location>
</feature>
<dbReference type="KEGG" id="mmob:F6R98_15850"/>
<feature type="transmembrane region" description="Helical" evidence="1">
    <location>
        <begin position="143"/>
        <end position="162"/>
    </location>
</feature>
<protein>
    <submittedName>
        <fullName evidence="2">Acyl carrier protein</fullName>
    </submittedName>
</protein>
<dbReference type="EMBL" id="CP044205">
    <property type="protein sequence ID" value="QFY43922.1"/>
    <property type="molecule type" value="Genomic_DNA"/>
</dbReference>
<feature type="transmembrane region" description="Helical" evidence="1">
    <location>
        <begin position="168"/>
        <end position="190"/>
    </location>
</feature>
<reference evidence="2 3" key="1">
    <citation type="submission" date="2019-09" db="EMBL/GenBank/DDBJ databases">
        <title>Ecophysiology of the spiral-shaped methanotroph Methylospira mobilis as revealed by the complete genome sequence.</title>
        <authorList>
            <person name="Oshkin I.Y."/>
            <person name="Dedysh S.N."/>
            <person name="Miroshnikov K."/>
            <person name="Danilova O.V."/>
            <person name="Hakobyan A."/>
            <person name="Liesack W."/>
        </authorList>
    </citation>
    <scope>NUCLEOTIDE SEQUENCE [LARGE SCALE GENOMIC DNA]</scope>
    <source>
        <strain evidence="2 3">Shm1</strain>
    </source>
</reference>
<accession>A0A5Q0BLC3</accession>
<evidence type="ECO:0000256" key="1">
    <source>
        <dbReference type="SAM" id="Phobius"/>
    </source>
</evidence>
<feature type="transmembrane region" description="Helical" evidence="1">
    <location>
        <begin position="40"/>
        <end position="58"/>
    </location>
</feature>
<dbReference type="InParanoid" id="A0A5Q0BLC3"/>
<keyword evidence="1" id="KW-0472">Membrane</keyword>
<proteinExistence type="predicted"/>
<gene>
    <name evidence="2" type="ORF">F6R98_15850</name>
</gene>
<dbReference type="OrthoDB" id="8537043at2"/>
<organism evidence="2 3">
    <name type="scientific">Candidatus Methylospira mobilis</name>
    <dbReference type="NCBI Taxonomy" id="1808979"/>
    <lineage>
        <taxon>Bacteria</taxon>
        <taxon>Pseudomonadati</taxon>
        <taxon>Pseudomonadota</taxon>
        <taxon>Gammaproteobacteria</taxon>
        <taxon>Methylococcales</taxon>
        <taxon>Methylococcaceae</taxon>
        <taxon>Candidatus Methylospira</taxon>
    </lineage>
</organism>
<dbReference type="Proteomes" id="UP000325755">
    <property type="component" value="Chromosome"/>
</dbReference>